<organism evidence="1 2">
    <name type="scientific">Elysia crispata</name>
    <name type="common">lettuce slug</name>
    <dbReference type="NCBI Taxonomy" id="231223"/>
    <lineage>
        <taxon>Eukaryota</taxon>
        <taxon>Metazoa</taxon>
        <taxon>Spiralia</taxon>
        <taxon>Lophotrochozoa</taxon>
        <taxon>Mollusca</taxon>
        <taxon>Gastropoda</taxon>
        <taxon>Heterobranchia</taxon>
        <taxon>Euthyneura</taxon>
        <taxon>Panpulmonata</taxon>
        <taxon>Sacoglossa</taxon>
        <taxon>Placobranchoidea</taxon>
        <taxon>Plakobranchidae</taxon>
        <taxon>Elysia</taxon>
    </lineage>
</organism>
<evidence type="ECO:0000313" key="2">
    <source>
        <dbReference type="Proteomes" id="UP001283361"/>
    </source>
</evidence>
<dbReference type="EMBL" id="JAWDGP010006466">
    <property type="protein sequence ID" value="KAK3740571.1"/>
    <property type="molecule type" value="Genomic_DNA"/>
</dbReference>
<name>A0AAE0YC84_9GAST</name>
<comment type="caution">
    <text evidence="1">The sequence shown here is derived from an EMBL/GenBank/DDBJ whole genome shotgun (WGS) entry which is preliminary data.</text>
</comment>
<sequence length="79" mass="9275">MKTKANSLRWEEELNTLVKRPCRLVLRMTAMTSVSRFKHDTSLDCISRCKSITFSFVPFAVFSRTMVKRQTPYLLLVCR</sequence>
<dbReference type="Proteomes" id="UP001283361">
    <property type="component" value="Unassembled WGS sequence"/>
</dbReference>
<keyword evidence="2" id="KW-1185">Reference proteome</keyword>
<protein>
    <submittedName>
        <fullName evidence="1">Uncharacterized protein</fullName>
    </submittedName>
</protein>
<gene>
    <name evidence="1" type="ORF">RRG08_003348</name>
</gene>
<accession>A0AAE0YC84</accession>
<evidence type="ECO:0000313" key="1">
    <source>
        <dbReference type="EMBL" id="KAK3740571.1"/>
    </source>
</evidence>
<proteinExistence type="predicted"/>
<dbReference type="AlphaFoldDB" id="A0AAE0YC84"/>
<reference evidence="1" key="1">
    <citation type="journal article" date="2023" name="G3 (Bethesda)">
        <title>A reference genome for the long-term kleptoplast-retaining sea slug Elysia crispata morphotype clarki.</title>
        <authorList>
            <person name="Eastman K.E."/>
            <person name="Pendleton A.L."/>
            <person name="Shaikh M.A."/>
            <person name="Suttiyut T."/>
            <person name="Ogas R."/>
            <person name="Tomko P."/>
            <person name="Gavelis G."/>
            <person name="Widhalm J.R."/>
            <person name="Wisecaver J.H."/>
        </authorList>
    </citation>
    <scope>NUCLEOTIDE SEQUENCE</scope>
    <source>
        <strain evidence="1">ECLA1</strain>
    </source>
</reference>